<evidence type="ECO:0000313" key="3">
    <source>
        <dbReference type="Proteomes" id="UP000297452"/>
    </source>
</evidence>
<dbReference type="PANTHER" id="PTHR24148">
    <property type="entry name" value="ANKYRIN REPEAT DOMAIN-CONTAINING PROTEIN 39 HOMOLOG-RELATED"/>
    <property type="match status" value="1"/>
</dbReference>
<keyword evidence="3" id="KW-1185">Reference proteome</keyword>
<proteinExistence type="predicted"/>
<dbReference type="Proteomes" id="UP000297452">
    <property type="component" value="Unassembled WGS sequence"/>
</dbReference>
<feature type="domain" description="Heterokaryon incompatibility" evidence="1">
    <location>
        <begin position="30"/>
        <end position="100"/>
    </location>
</feature>
<sequence>MYELIPGTPSSLIQVRLVHKILSHIPECIALSYEWGARTRDFEIICDNATLMVTENIVKALKRLRGFHGRASDHKPDSMRFDVSGRILFWIDAIRINQDNLN</sequence>
<accession>A0A4Z1I2V3</accession>
<dbReference type="InterPro" id="IPR052895">
    <property type="entry name" value="HetReg/Transcr_Mod"/>
</dbReference>
<dbReference type="PANTHER" id="PTHR24148:SF73">
    <property type="entry name" value="HET DOMAIN PROTEIN (AFU_ORTHOLOGUE AFUA_8G01020)"/>
    <property type="match status" value="1"/>
</dbReference>
<dbReference type="AlphaFoldDB" id="A0A4Z1I2V3"/>
<dbReference type="OrthoDB" id="3553147at2759"/>
<name>A0A4Z1I2V3_9HELO</name>
<dbReference type="Pfam" id="PF06985">
    <property type="entry name" value="HET"/>
    <property type="match status" value="1"/>
</dbReference>
<evidence type="ECO:0000259" key="1">
    <source>
        <dbReference type="Pfam" id="PF06985"/>
    </source>
</evidence>
<comment type="caution">
    <text evidence="2">The sequence shown here is derived from an EMBL/GenBank/DDBJ whole genome shotgun (WGS) entry which is preliminary data.</text>
</comment>
<organism evidence="2 3">
    <name type="scientific">Botryotinia narcissicola</name>
    <dbReference type="NCBI Taxonomy" id="278944"/>
    <lineage>
        <taxon>Eukaryota</taxon>
        <taxon>Fungi</taxon>
        <taxon>Dikarya</taxon>
        <taxon>Ascomycota</taxon>
        <taxon>Pezizomycotina</taxon>
        <taxon>Leotiomycetes</taxon>
        <taxon>Helotiales</taxon>
        <taxon>Sclerotiniaceae</taxon>
        <taxon>Botryotinia</taxon>
    </lineage>
</organism>
<gene>
    <name evidence="2" type="ORF">BOTNAR_0360g00040</name>
</gene>
<protein>
    <recommendedName>
        <fullName evidence="1">Heterokaryon incompatibility domain-containing protein</fullName>
    </recommendedName>
</protein>
<evidence type="ECO:0000313" key="2">
    <source>
        <dbReference type="EMBL" id="TGO51313.1"/>
    </source>
</evidence>
<reference evidence="2 3" key="1">
    <citation type="submission" date="2017-12" db="EMBL/GenBank/DDBJ databases">
        <title>Comparative genomics of Botrytis spp.</title>
        <authorList>
            <person name="Valero-Jimenez C.A."/>
            <person name="Tapia P."/>
            <person name="Veloso J."/>
            <person name="Silva-Moreno E."/>
            <person name="Staats M."/>
            <person name="Valdes J.H."/>
            <person name="Van Kan J.A.L."/>
        </authorList>
    </citation>
    <scope>NUCLEOTIDE SEQUENCE [LARGE SCALE GENOMIC DNA]</scope>
    <source>
        <strain evidence="2 3">MUCL2120</strain>
    </source>
</reference>
<dbReference type="EMBL" id="PQXJ01000360">
    <property type="protein sequence ID" value="TGO51313.1"/>
    <property type="molecule type" value="Genomic_DNA"/>
</dbReference>
<dbReference type="InterPro" id="IPR010730">
    <property type="entry name" value="HET"/>
</dbReference>